<organism evidence="2 3">
    <name type="scientific">Pseudarcicella hirudinis</name>
    <dbReference type="NCBI Taxonomy" id="1079859"/>
    <lineage>
        <taxon>Bacteria</taxon>
        <taxon>Pseudomonadati</taxon>
        <taxon>Bacteroidota</taxon>
        <taxon>Cytophagia</taxon>
        <taxon>Cytophagales</taxon>
        <taxon>Flectobacillaceae</taxon>
        <taxon>Pseudarcicella</taxon>
    </lineage>
</organism>
<dbReference type="EMBL" id="FOXH01000001">
    <property type="protein sequence ID" value="SFP08474.1"/>
    <property type="molecule type" value="Genomic_DNA"/>
</dbReference>
<evidence type="ECO:0000313" key="2">
    <source>
        <dbReference type="EMBL" id="SFP08474.1"/>
    </source>
</evidence>
<evidence type="ECO:0000256" key="1">
    <source>
        <dbReference type="SAM" id="MobiDB-lite"/>
    </source>
</evidence>
<accession>A0A1I5MFV6</accession>
<reference evidence="2 3" key="1">
    <citation type="submission" date="2016-10" db="EMBL/GenBank/DDBJ databases">
        <authorList>
            <person name="de Groot N.N."/>
        </authorList>
    </citation>
    <scope>NUCLEOTIDE SEQUENCE [LARGE SCALE GENOMIC DNA]</scope>
    <source>
        <strain evidence="3">E92,LMG 26720,CCM 7988</strain>
    </source>
</reference>
<feature type="region of interest" description="Disordered" evidence="1">
    <location>
        <begin position="37"/>
        <end position="74"/>
    </location>
</feature>
<proteinExistence type="predicted"/>
<dbReference type="Proteomes" id="UP000199306">
    <property type="component" value="Unassembled WGS sequence"/>
</dbReference>
<name>A0A1I5MFV6_9BACT</name>
<gene>
    <name evidence="2" type="ORF">SAMN04515674_101289</name>
</gene>
<dbReference type="AlphaFoldDB" id="A0A1I5MFV6"/>
<dbReference type="STRING" id="1079859.SAMN04515674_101289"/>
<feature type="compositionally biased region" description="Basic and acidic residues" evidence="1">
    <location>
        <begin position="62"/>
        <end position="74"/>
    </location>
</feature>
<evidence type="ECO:0000313" key="3">
    <source>
        <dbReference type="Proteomes" id="UP000199306"/>
    </source>
</evidence>
<protein>
    <submittedName>
        <fullName evidence="2">Uncharacterized protein</fullName>
    </submittedName>
</protein>
<sequence>MFLSVQNQHISKGLIKQEVQSFLRVIATKQLFRNNYDSLSTGRNRINTRPAVHPGDVPSEFSRLRKSDYKQTED</sequence>
<feature type="compositionally biased region" description="Polar residues" evidence="1">
    <location>
        <begin position="37"/>
        <end position="47"/>
    </location>
</feature>
<keyword evidence="3" id="KW-1185">Reference proteome</keyword>